<comment type="caution">
    <text evidence="3">The sequence shown here is derived from an EMBL/GenBank/DDBJ whole genome shotgun (WGS) entry which is preliminary data.</text>
</comment>
<dbReference type="SUPFAM" id="SSF57997">
    <property type="entry name" value="Tropomyosin"/>
    <property type="match status" value="1"/>
</dbReference>
<organism evidence="3 4">
    <name type="scientific">Pseudomonas syringae pv. papulans</name>
    <dbReference type="NCBI Taxonomy" id="83963"/>
    <lineage>
        <taxon>Bacteria</taxon>
        <taxon>Pseudomonadati</taxon>
        <taxon>Pseudomonadota</taxon>
        <taxon>Gammaproteobacteria</taxon>
        <taxon>Pseudomonadales</taxon>
        <taxon>Pseudomonadaceae</taxon>
        <taxon>Pseudomonas</taxon>
        <taxon>Pseudomonas syringae</taxon>
    </lineage>
</organism>
<reference evidence="3" key="1">
    <citation type="submission" date="2021-02" db="EMBL/GenBank/DDBJ databases">
        <title>Genome analysis of blister spot of apple pathogen from New York area.</title>
        <authorList>
            <person name="Kandel P."/>
            <person name="Hockett K.L."/>
            <person name="Santander R."/>
            <person name="Acimovic S."/>
        </authorList>
    </citation>
    <scope>NUCLEOTIDE SEQUENCE</scope>
    <source>
        <strain evidence="3">PSP1</strain>
    </source>
</reference>
<feature type="compositionally biased region" description="Polar residues" evidence="2">
    <location>
        <begin position="329"/>
        <end position="338"/>
    </location>
</feature>
<accession>A0AA43IV15</accession>
<keyword evidence="1" id="KW-0175">Coiled coil</keyword>
<name>A0AA43IV15_PSESX</name>
<dbReference type="Proteomes" id="UP001162155">
    <property type="component" value="Unassembled WGS sequence"/>
</dbReference>
<keyword evidence="3" id="KW-0238">DNA-binding</keyword>
<evidence type="ECO:0000313" key="4">
    <source>
        <dbReference type="Proteomes" id="UP001162155"/>
    </source>
</evidence>
<feature type="coiled-coil region" evidence="1">
    <location>
        <begin position="91"/>
        <end position="188"/>
    </location>
</feature>
<dbReference type="RefSeq" id="WP_044308069.1">
    <property type="nucleotide sequence ID" value="NZ_JAFFRY010000001.1"/>
</dbReference>
<sequence length="354" mass="40002">MARGGINKALVQKARQALLAKGMHPSIDSVRVELGNTGSKSTISRYLKELDAAERPVIELRDRIGSALKASVESLLDQVMEEGSEALTVAQAKFDEQLRDREERNQRLEGEFATLKRQFEAQQSALEAQTAALQVSETSLREELGRNAQLNQARDDLERRIQERDEQIQSLEEKHIHARNALEHYREATKEQREQDQRRHESQLQLTQGELRQVRESLVVKQDELTRLSRDNEHLIGEARQQAKALHAQSDKVELLTSQVQALTLSDARAAAIIEHHKTQVLELREEVKTLNISAALATNREGDLTRRLLDLEVQLECQDAEPAETSAGVLQQESAVPTQDVPKPPVKPSRRSR</sequence>
<feature type="region of interest" description="Disordered" evidence="2">
    <location>
        <begin position="321"/>
        <end position="354"/>
    </location>
</feature>
<evidence type="ECO:0000256" key="2">
    <source>
        <dbReference type="SAM" id="MobiDB-lite"/>
    </source>
</evidence>
<gene>
    <name evidence="3" type="ORF">JW322_14680</name>
</gene>
<dbReference type="EMBL" id="JAFFRZ010000001">
    <property type="protein sequence ID" value="MDH4622981.1"/>
    <property type="molecule type" value="Genomic_DNA"/>
</dbReference>
<protein>
    <submittedName>
        <fullName evidence="3">DNA-binding protein</fullName>
    </submittedName>
</protein>
<evidence type="ECO:0000256" key="1">
    <source>
        <dbReference type="SAM" id="Coils"/>
    </source>
</evidence>
<evidence type="ECO:0000313" key="3">
    <source>
        <dbReference type="EMBL" id="MDH4622981.1"/>
    </source>
</evidence>
<dbReference type="GO" id="GO:0003677">
    <property type="term" value="F:DNA binding"/>
    <property type="evidence" value="ECO:0007669"/>
    <property type="project" value="UniProtKB-KW"/>
</dbReference>
<dbReference type="AlphaFoldDB" id="A0AA43IV15"/>
<proteinExistence type="predicted"/>